<evidence type="ECO:0000256" key="9">
    <source>
        <dbReference type="RuleBase" id="RU003346"/>
    </source>
</evidence>
<dbReference type="EMBL" id="KZ452037">
    <property type="protein sequence ID" value="PKA49831.1"/>
    <property type="molecule type" value="Genomic_DNA"/>
</dbReference>
<feature type="transmembrane region" description="Helical" evidence="10">
    <location>
        <begin position="47"/>
        <end position="66"/>
    </location>
</feature>
<gene>
    <name evidence="12" type="primary">PLT6</name>
    <name evidence="12" type="ORF">AXF42_Ash004373</name>
</gene>
<feature type="transmembrane region" description="Helical" evidence="10">
    <location>
        <begin position="333"/>
        <end position="354"/>
    </location>
</feature>
<dbReference type="InterPro" id="IPR050814">
    <property type="entry name" value="Myo-inositol_Transporter"/>
</dbReference>
<keyword evidence="13" id="KW-1185">Reference proteome</keyword>
<keyword evidence="7 10" id="KW-1133">Transmembrane helix</keyword>
<keyword evidence="4" id="KW-0762">Sugar transport</keyword>
<dbReference type="FunFam" id="1.20.1250.20:FF:000025">
    <property type="entry name" value="probable polyol transporter 4"/>
    <property type="match status" value="1"/>
</dbReference>
<feature type="transmembrane region" description="Helical" evidence="10">
    <location>
        <begin position="366"/>
        <end position="394"/>
    </location>
</feature>
<dbReference type="PROSITE" id="PS00216">
    <property type="entry name" value="SUGAR_TRANSPORT_1"/>
    <property type="match status" value="1"/>
</dbReference>
<dbReference type="Proteomes" id="UP000236161">
    <property type="component" value="Unassembled WGS sequence"/>
</dbReference>
<protein>
    <submittedName>
        <fullName evidence="12">Putative polyol transporter 6</fullName>
    </submittedName>
</protein>
<dbReference type="InterPro" id="IPR005828">
    <property type="entry name" value="MFS_sugar_transport-like"/>
</dbReference>
<dbReference type="NCBIfam" id="TIGR00879">
    <property type="entry name" value="SP"/>
    <property type="match status" value="1"/>
</dbReference>
<feature type="transmembrane region" description="Helical" evidence="10">
    <location>
        <begin position="78"/>
        <end position="96"/>
    </location>
</feature>
<feature type="transmembrane region" description="Helical" evidence="10">
    <location>
        <begin position="134"/>
        <end position="157"/>
    </location>
</feature>
<evidence type="ECO:0000256" key="5">
    <source>
        <dbReference type="ARBA" id="ARBA00022692"/>
    </source>
</evidence>
<feature type="transmembrane region" description="Helical" evidence="10">
    <location>
        <begin position="169"/>
        <end position="187"/>
    </location>
</feature>
<dbReference type="SUPFAM" id="SSF103473">
    <property type="entry name" value="MFS general substrate transporter"/>
    <property type="match status" value="1"/>
</dbReference>
<dbReference type="PRINTS" id="PR00171">
    <property type="entry name" value="SUGRTRNSPORT"/>
</dbReference>
<comment type="similarity">
    <text evidence="2 9">Belongs to the major facilitator superfamily. Sugar transporter (TC 2.A.1.1) family.</text>
</comment>
<comment type="subcellular location">
    <subcellularLocation>
        <location evidence="1">Membrane</location>
        <topology evidence="1">Multi-pass membrane protein</topology>
    </subcellularLocation>
</comment>
<feature type="transmembrane region" description="Helical" evidence="10">
    <location>
        <begin position="306"/>
        <end position="326"/>
    </location>
</feature>
<evidence type="ECO:0000259" key="11">
    <source>
        <dbReference type="PROSITE" id="PS50850"/>
    </source>
</evidence>
<feature type="transmembrane region" description="Helical" evidence="10">
    <location>
        <begin position="432"/>
        <end position="456"/>
    </location>
</feature>
<dbReference type="InterPro" id="IPR036259">
    <property type="entry name" value="MFS_trans_sf"/>
</dbReference>
<dbReference type="PANTHER" id="PTHR48020:SF49">
    <property type="entry name" value="SUGAR TRANSPORTER"/>
    <property type="match status" value="1"/>
</dbReference>
<dbReference type="GO" id="GO:0016020">
    <property type="term" value="C:membrane"/>
    <property type="evidence" value="ECO:0007669"/>
    <property type="project" value="UniProtKB-SubCell"/>
</dbReference>
<dbReference type="PROSITE" id="PS50850">
    <property type="entry name" value="MFS"/>
    <property type="match status" value="1"/>
</dbReference>
<accession>A0A2I0A2P6</accession>
<dbReference type="OrthoDB" id="6339427at2759"/>
<dbReference type="InterPro" id="IPR005829">
    <property type="entry name" value="Sugar_transporter_CS"/>
</dbReference>
<feature type="domain" description="Major facilitator superfamily (MFS) profile" evidence="11">
    <location>
        <begin position="11"/>
        <end position="460"/>
    </location>
</feature>
<dbReference type="InterPro" id="IPR020846">
    <property type="entry name" value="MFS_dom"/>
</dbReference>
<dbReference type="GO" id="GO:0015293">
    <property type="term" value="F:symporter activity"/>
    <property type="evidence" value="ECO:0007669"/>
    <property type="project" value="UniProtKB-KW"/>
</dbReference>
<organism evidence="12 13">
    <name type="scientific">Apostasia shenzhenica</name>
    <dbReference type="NCBI Taxonomy" id="1088818"/>
    <lineage>
        <taxon>Eukaryota</taxon>
        <taxon>Viridiplantae</taxon>
        <taxon>Streptophyta</taxon>
        <taxon>Embryophyta</taxon>
        <taxon>Tracheophyta</taxon>
        <taxon>Spermatophyta</taxon>
        <taxon>Magnoliopsida</taxon>
        <taxon>Liliopsida</taxon>
        <taxon>Asparagales</taxon>
        <taxon>Orchidaceae</taxon>
        <taxon>Apostasioideae</taxon>
        <taxon>Apostasia</taxon>
    </lineage>
</organism>
<feature type="transmembrane region" description="Helical" evidence="10">
    <location>
        <begin position="102"/>
        <end position="122"/>
    </location>
</feature>
<evidence type="ECO:0000256" key="2">
    <source>
        <dbReference type="ARBA" id="ARBA00010992"/>
    </source>
</evidence>
<evidence type="ECO:0000256" key="4">
    <source>
        <dbReference type="ARBA" id="ARBA00022597"/>
    </source>
</evidence>
<evidence type="ECO:0000256" key="1">
    <source>
        <dbReference type="ARBA" id="ARBA00004141"/>
    </source>
</evidence>
<dbReference type="PROSITE" id="PS00217">
    <property type="entry name" value="SUGAR_TRANSPORT_2"/>
    <property type="match status" value="1"/>
</dbReference>
<dbReference type="Gene3D" id="1.20.1250.20">
    <property type="entry name" value="MFS general substrate transporter like domains"/>
    <property type="match status" value="1"/>
</dbReference>
<proteinExistence type="inferred from homology"/>
<name>A0A2I0A2P6_9ASPA</name>
<evidence type="ECO:0000256" key="10">
    <source>
        <dbReference type="SAM" id="Phobius"/>
    </source>
</evidence>
<dbReference type="InterPro" id="IPR003663">
    <property type="entry name" value="Sugar/inositol_transpt"/>
</dbReference>
<dbReference type="PANTHER" id="PTHR48020">
    <property type="entry name" value="PROTON MYO-INOSITOL COTRANSPORTER"/>
    <property type="match status" value="1"/>
</dbReference>
<sequence length="502" mass="54305">MGKGTRYACSCSFLACMISILLGYDTGVMSGAMIFIKKDLHVSDTQIAVLAGILNVCALLGSLTAGRLSDWIGRRYTISAASAIFFSGSVLMSLAPNYPVLISGRCIAGVGVGYALMIAPVYAAEISSSPHRGFLTSLPELCISSGIFLGYVANWAFSKLPLRYGWRSMLGAAAPPSFLLIFAILVMPESPRWLAMNGRLGDAHKVLGRVSDSGEEAGRRLEAIKSALGIETGGDGEMVKVKEEMAAGKGVWKELLLRPSAAVRKILVAAVGINFLQHVTGVEAIVLYSPRIFEKSGVHDTNKKLLATMGVGLAKILFILVPIFLIDRVGRRLLLLVSLAGMALSLTCVGFGLTMVERTSDDKLPWAAALCVAGVVAFIATYSMGLGPITWVYTSEIFPLRLRAQGTSLCVAVNRLMNSTVSMTFISLYKAITIGGAFFLFAGMAVFAWFFFFLLFPETKGRSLEEMEELFGGRWFHCKDGRREEEEEEEEAEEMAHLKGCC</sequence>
<evidence type="ECO:0000256" key="7">
    <source>
        <dbReference type="ARBA" id="ARBA00022989"/>
    </source>
</evidence>
<keyword evidence="3 9" id="KW-0813">Transport</keyword>
<evidence type="ECO:0000256" key="3">
    <source>
        <dbReference type="ARBA" id="ARBA00022448"/>
    </source>
</evidence>
<evidence type="ECO:0000256" key="8">
    <source>
        <dbReference type="ARBA" id="ARBA00023136"/>
    </source>
</evidence>
<keyword evidence="6" id="KW-0769">Symport</keyword>
<evidence type="ECO:0000313" key="12">
    <source>
        <dbReference type="EMBL" id="PKA49831.1"/>
    </source>
</evidence>
<dbReference type="Pfam" id="PF00083">
    <property type="entry name" value="Sugar_tr"/>
    <property type="match status" value="1"/>
</dbReference>
<evidence type="ECO:0000256" key="6">
    <source>
        <dbReference type="ARBA" id="ARBA00022847"/>
    </source>
</evidence>
<keyword evidence="5 10" id="KW-0812">Transmembrane</keyword>
<keyword evidence="8 10" id="KW-0472">Membrane</keyword>
<reference evidence="12 13" key="1">
    <citation type="journal article" date="2017" name="Nature">
        <title>The Apostasia genome and the evolution of orchids.</title>
        <authorList>
            <person name="Zhang G.Q."/>
            <person name="Liu K.W."/>
            <person name="Li Z."/>
            <person name="Lohaus R."/>
            <person name="Hsiao Y.Y."/>
            <person name="Niu S.C."/>
            <person name="Wang J.Y."/>
            <person name="Lin Y.C."/>
            <person name="Xu Q."/>
            <person name="Chen L.J."/>
            <person name="Yoshida K."/>
            <person name="Fujiwara S."/>
            <person name="Wang Z.W."/>
            <person name="Zhang Y.Q."/>
            <person name="Mitsuda N."/>
            <person name="Wang M."/>
            <person name="Liu G.H."/>
            <person name="Pecoraro L."/>
            <person name="Huang H.X."/>
            <person name="Xiao X.J."/>
            <person name="Lin M."/>
            <person name="Wu X.Y."/>
            <person name="Wu W.L."/>
            <person name="Chen Y.Y."/>
            <person name="Chang S.B."/>
            <person name="Sakamoto S."/>
            <person name="Ohme-Takagi M."/>
            <person name="Yagi M."/>
            <person name="Zeng S.J."/>
            <person name="Shen C.Y."/>
            <person name="Yeh C.M."/>
            <person name="Luo Y.B."/>
            <person name="Tsai W.C."/>
            <person name="Van de Peer Y."/>
            <person name="Liu Z.J."/>
        </authorList>
    </citation>
    <scope>NUCLEOTIDE SEQUENCE [LARGE SCALE GENOMIC DNA]</scope>
    <source>
        <strain evidence="13">cv. Shenzhen</strain>
        <tissue evidence="12">Stem</tissue>
    </source>
</reference>
<dbReference type="STRING" id="1088818.A0A2I0A2P6"/>
<evidence type="ECO:0000313" key="13">
    <source>
        <dbReference type="Proteomes" id="UP000236161"/>
    </source>
</evidence>
<dbReference type="AlphaFoldDB" id="A0A2I0A2P6"/>
<feature type="transmembrane region" description="Helical" evidence="10">
    <location>
        <begin position="266"/>
        <end position="286"/>
    </location>
</feature>